<dbReference type="InterPro" id="IPR015034">
    <property type="entry name" value="Bles03"/>
</dbReference>
<name>A0A9W7FV36_9STRA</name>
<proteinExistence type="predicted"/>
<comment type="caution">
    <text evidence="1">The sequence shown here is derived from an EMBL/GenBank/DDBJ whole genome shotgun (WGS) entry which is preliminary data.</text>
</comment>
<protein>
    <submittedName>
        <fullName evidence="1">Uncharacterized protein</fullName>
    </submittedName>
</protein>
<evidence type="ECO:0000313" key="2">
    <source>
        <dbReference type="Proteomes" id="UP001165122"/>
    </source>
</evidence>
<dbReference type="Proteomes" id="UP001165122">
    <property type="component" value="Unassembled WGS sequence"/>
</dbReference>
<dbReference type="Pfam" id="PF08939">
    <property type="entry name" value="Bles03"/>
    <property type="match status" value="1"/>
</dbReference>
<accession>A0A9W7FV36</accession>
<dbReference type="OrthoDB" id="10067381at2759"/>
<reference evidence="2" key="1">
    <citation type="journal article" date="2023" name="Commun. Biol.">
        <title>Genome analysis of Parmales, the sister group of diatoms, reveals the evolutionary specialization of diatoms from phago-mixotrophs to photoautotrophs.</title>
        <authorList>
            <person name="Ban H."/>
            <person name="Sato S."/>
            <person name="Yoshikawa S."/>
            <person name="Yamada K."/>
            <person name="Nakamura Y."/>
            <person name="Ichinomiya M."/>
            <person name="Sato N."/>
            <person name="Blanc-Mathieu R."/>
            <person name="Endo H."/>
            <person name="Kuwata A."/>
            <person name="Ogata H."/>
        </authorList>
    </citation>
    <scope>NUCLEOTIDE SEQUENCE [LARGE SCALE GENOMIC DNA]</scope>
    <source>
        <strain evidence="2">NIES 3700</strain>
    </source>
</reference>
<dbReference type="EMBL" id="BRXW01000337">
    <property type="protein sequence ID" value="GMI18535.1"/>
    <property type="molecule type" value="Genomic_DNA"/>
</dbReference>
<dbReference type="InterPro" id="IPR023398">
    <property type="entry name" value="TIF_eIF4e-like"/>
</dbReference>
<keyword evidence="2" id="KW-1185">Reference proteome</keyword>
<organism evidence="1 2">
    <name type="scientific">Triparma laevis f. longispina</name>
    <dbReference type="NCBI Taxonomy" id="1714387"/>
    <lineage>
        <taxon>Eukaryota</taxon>
        <taxon>Sar</taxon>
        <taxon>Stramenopiles</taxon>
        <taxon>Ochrophyta</taxon>
        <taxon>Bolidophyceae</taxon>
        <taxon>Parmales</taxon>
        <taxon>Triparmaceae</taxon>
        <taxon>Triparma</taxon>
    </lineage>
</organism>
<dbReference type="Gene3D" id="3.30.760.10">
    <property type="entry name" value="RNA Cap, Translation Initiation Factor Eif4e"/>
    <property type="match status" value="1"/>
</dbReference>
<dbReference type="SUPFAM" id="SSF55418">
    <property type="entry name" value="eIF4e-like"/>
    <property type="match status" value="1"/>
</dbReference>
<sequence length="96" mass="11181">MLTNSSLWSPERPLSGGWAAQRRYWPRRVNRTRNWKNKVAICVFTDDFTDKADIKRVMNELERLGLIKLSPYLPDVHVQMGVMAGNQYKITPGIYL</sequence>
<gene>
    <name evidence="1" type="ORF">TrLO_g14888</name>
</gene>
<evidence type="ECO:0000313" key="1">
    <source>
        <dbReference type="EMBL" id="GMI18535.1"/>
    </source>
</evidence>
<dbReference type="AlphaFoldDB" id="A0A9W7FV36"/>